<keyword evidence="1" id="KW-0812">Transmembrane</keyword>
<evidence type="ECO:0000256" key="1">
    <source>
        <dbReference type="SAM" id="Phobius"/>
    </source>
</evidence>
<dbReference type="SMART" id="SM00044">
    <property type="entry name" value="CYCc"/>
    <property type="match status" value="1"/>
</dbReference>
<dbReference type="InterPro" id="IPR001054">
    <property type="entry name" value="A/G_cyclase"/>
</dbReference>
<dbReference type="AlphaFoldDB" id="F3Z183"/>
<evidence type="ECO:0000313" key="3">
    <source>
        <dbReference type="EMBL" id="EGJ51086.1"/>
    </source>
</evidence>
<dbReference type="SUPFAM" id="SSF55073">
    <property type="entry name" value="Nucleotide cyclase"/>
    <property type="match status" value="1"/>
</dbReference>
<organism evidence="3 4">
    <name type="scientific">Desulfocurvibacter africanus subsp. africanus str. Walvis Bay</name>
    <dbReference type="NCBI Taxonomy" id="690850"/>
    <lineage>
        <taxon>Bacteria</taxon>
        <taxon>Pseudomonadati</taxon>
        <taxon>Thermodesulfobacteriota</taxon>
        <taxon>Desulfovibrionia</taxon>
        <taxon>Desulfovibrionales</taxon>
        <taxon>Desulfovibrionaceae</taxon>
        <taxon>Desulfocurvibacter</taxon>
    </lineage>
</organism>
<dbReference type="InterPro" id="IPR007890">
    <property type="entry name" value="CHASE2"/>
</dbReference>
<evidence type="ECO:0000313" key="4">
    <source>
        <dbReference type="Proteomes" id="UP000007844"/>
    </source>
</evidence>
<dbReference type="STRING" id="690850.Desaf_2771"/>
<sequence>MRSLLSWFRSGSRPIHLLAGTLLVLSLGGLYIAHPPFLQFLDFKLYDLLLRGQPAKPTAEHVVIVDLDERSLAEYGQWPWPRYRLALLMERIRQQGALSIGLDILLAEPDRTSPAVLRREFKRDLGLDVEFSGLPEALEDNDALLARILGSGPYVLSFYFDFSDFGQSEQVSASSLGLPTLGLSIAKADGASEPEATMLRPSKIIAPLPELAQATRHCGFYNTLTDLDGTIRRTPLLISHQGKYYPSLALAVILEALNGGTPLLKVGQLGPEGLRVAKGLNVPLDPQGSLLVNYRGPAHSFPHISAADVLAGTASADAFSGKIVLVGTSAAGLQDLRTTPFGPGYPGVEVHANVVDSILQQDFILRPDWAPGVELAILLFTGLGTVLLMTCIASKYMILPLGLLGWAIWLGSERLLAIKGMYISPLYSYLSFGSSFVLLTFLKFMHEERQRRFLHTAFSRYVAPAVVSRIVSSPQSLSLQGEEKEVTILFSDIRSFTSLSEKLSPTQVSELLRAYLTPMTRIITNELGTLDKFIGDAIMAFWNAPLDVQDHPARAVRAAQRMLAELDTLNREFEQRFGLRLSIGIGVHTATVRVGNMGSDDLFDYTVIGDGVNYASRLEGLTKFYGAPLVCSAEVALRCQGSFAFQELDKVRVKGKQNATTIFTAMSGDSGGQAQERELHARGIGLYQARNFTAAAESFTTLARLQPEKRIYQIYLERCCSLVRQDVPEDWDGVFIHTGK</sequence>
<dbReference type="KEGG" id="daf:Desaf_2771"/>
<dbReference type="GO" id="GO:0004016">
    <property type="term" value="F:adenylate cyclase activity"/>
    <property type="evidence" value="ECO:0007669"/>
    <property type="project" value="UniProtKB-ARBA"/>
</dbReference>
<keyword evidence="1" id="KW-1133">Transmembrane helix</keyword>
<dbReference type="RefSeq" id="WP_014260764.1">
    <property type="nucleotide sequence ID" value="NC_016629.1"/>
</dbReference>
<dbReference type="eggNOG" id="COG2114">
    <property type="taxonomic scope" value="Bacteria"/>
</dbReference>
<dbReference type="CDD" id="cd07302">
    <property type="entry name" value="CHD"/>
    <property type="match status" value="1"/>
</dbReference>
<keyword evidence="1" id="KW-0472">Membrane</keyword>
<dbReference type="PANTHER" id="PTHR43081">
    <property type="entry name" value="ADENYLATE CYCLASE, TERMINAL-DIFFERENTIATION SPECIFIC-RELATED"/>
    <property type="match status" value="1"/>
</dbReference>
<gene>
    <name evidence="3" type="ORF">Desaf_2771</name>
</gene>
<dbReference type="eggNOG" id="COG4252">
    <property type="taxonomic scope" value="Bacteria"/>
</dbReference>
<feature type="domain" description="Guanylate cyclase" evidence="2">
    <location>
        <begin position="487"/>
        <end position="619"/>
    </location>
</feature>
<dbReference type="Pfam" id="PF05226">
    <property type="entry name" value="CHASE2"/>
    <property type="match status" value="1"/>
</dbReference>
<feature type="transmembrane region" description="Helical" evidence="1">
    <location>
        <begin position="396"/>
        <end position="412"/>
    </location>
</feature>
<feature type="transmembrane region" description="Helical" evidence="1">
    <location>
        <begin position="424"/>
        <end position="442"/>
    </location>
</feature>
<name>F3Z183_DESAF</name>
<keyword evidence="4" id="KW-1185">Reference proteome</keyword>
<dbReference type="SMART" id="SM01080">
    <property type="entry name" value="CHASE2"/>
    <property type="match status" value="1"/>
</dbReference>
<accession>F3Z183</accession>
<dbReference type="GO" id="GO:0035556">
    <property type="term" value="P:intracellular signal transduction"/>
    <property type="evidence" value="ECO:0007669"/>
    <property type="project" value="InterPro"/>
</dbReference>
<dbReference type="HOGENOM" id="CLU_000445_85_1_7"/>
<dbReference type="EMBL" id="CP003221">
    <property type="protein sequence ID" value="EGJ51086.1"/>
    <property type="molecule type" value="Genomic_DNA"/>
</dbReference>
<dbReference type="PANTHER" id="PTHR43081:SF1">
    <property type="entry name" value="ADENYLATE CYCLASE, TERMINAL-DIFFERENTIATION SPECIFIC"/>
    <property type="match status" value="1"/>
</dbReference>
<dbReference type="GO" id="GO:0006171">
    <property type="term" value="P:cAMP biosynthetic process"/>
    <property type="evidence" value="ECO:0007669"/>
    <property type="project" value="TreeGrafter"/>
</dbReference>
<dbReference type="InterPro" id="IPR029787">
    <property type="entry name" value="Nucleotide_cyclase"/>
</dbReference>
<dbReference type="InterPro" id="IPR050697">
    <property type="entry name" value="Adenylyl/Guanylyl_Cyclase_3/4"/>
</dbReference>
<dbReference type="Proteomes" id="UP000007844">
    <property type="component" value="Chromosome"/>
</dbReference>
<dbReference type="Pfam" id="PF00211">
    <property type="entry name" value="Guanylate_cyc"/>
    <property type="match status" value="1"/>
</dbReference>
<dbReference type="PROSITE" id="PS50125">
    <property type="entry name" value="GUANYLATE_CYCLASE_2"/>
    <property type="match status" value="1"/>
</dbReference>
<reference evidence="3 4" key="1">
    <citation type="journal article" date="2011" name="J. Bacteriol.">
        <title>Genome sequence of the mercury-methylating and pleomorphic Desulfovibrio africanus Strain Walvis Bay.</title>
        <authorList>
            <person name="Brown S.D."/>
            <person name="Wall J.D."/>
            <person name="Kucken A.M."/>
            <person name="Gilmour C.C."/>
            <person name="Podar M."/>
            <person name="Brandt C.C."/>
            <person name="Teshima H."/>
            <person name="Detter J.C."/>
            <person name="Han C.S."/>
            <person name="Land M.L."/>
            <person name="Lucas S."/>
            <person name="Han J."/>
            <person name="Pennacchio L."/>
            <person name="Nolan M."/>
            <person name="Pitluck S."/>
            <person name="Woyke T."/>
            <person name="Goodwin L."/>
            <person name="Palumbo A.V."/>
            <person name="Elias D.A."/>
        </authorList>
    </citation>
    <scope>NUCLEOTIDE SEQUENCE [LARGE SCALE GENOMIC DNA]</scope>
    <source>
        <strain evidence="3 4">Walvis Bay</strain>
    </source>
</reference>
<dbReference type="Gene3D" id="3.30.70.1230">
    <property type="entry name" value="Nucleotide cyclase"/>
    <property type="match status" value="1"/>
</dbReference>
<proteinExistence type="predicted"/>
<evidence type="ECO:0000259" key="2">
    <source>
        <dbReference type="PROSITE" id="PS50125"/>
    </source>
</evidence>
<protein>
    <submittedName>
        <fullName evidence="3">Adenylate/guanylate cyclase with Chase sensor</fullName>
    </submittedName>
</protein>